<keyword evidence="1" id="KW-0732">Signal</keyword>
<dbReference type="RefSeq" id="WP_214170269.1">
    <property type="nucleotide sequence ID" value="NZ_JAHCVJ010000001.1"/>
</dbReference>
<feature type="chain" id="PRO_5043722413" evidence="1">
    <location>
        <begin position="20"/>
        <end position="124"/>
    </location>
</feature>
<gene>
    <name evidence="2" type="ORF">KI809_04400</name>
</gene>
<keyword evidence="3" id="KW-1185">Reference proteome</keyword>
<organism evidence="2 3">
    <name type="scientific">Geoanaerobacter pelophilus</name>
    <dbReference type="NCBI Taxonomy" id="60036"/>
    <lineage>
        <taxon>Bacteria</taxon>
        <taxon>Pseudomonadati</taxon>
        <taxon>Thermodesulfobacteriota</taxon>
        <taxon>Desulfuromonadia</taxon>
        <taxon>Geobacterales</taxon>
        <taxon>Geobacteraceae</taxon>
        <taxon>Geoanaerobacter</taxon>
    </lineage>
</organism>
<sequence length="124" mass="14298">MRILHYCLLFLLAAEPAIAAHKHLEKEYQKEWCDDHFYKMEYPLEDGSHIDCLTETHAVEVEFAPKWAESVGQSLYYALKTGKQPGVVLILESSKDRKFLERLQAVADGYGIAVWTMRPGDLKR</sequence>
<evidence type="ECO:0000256" key="1">
    <source>
        <dbReference type="SAM" id="SignalP"/>
    </source>
</evidence>
<dbReference type="Proteomes" id="UP000811899">
    <property type="component" value="Unassembled WGS sequence"/>
</dbReference>
<dbReference type="AlphaFoldDB" id="A0AAW4L1X7"/>
<protein>
    <submittedName>
        <fullName evidence="2">Uncharacterized protein</fullName>
    </submittedName>
</protein>
<proteinExistence type="predicted"/>
<reference evidence="2 3" key="1">
    <citation type="submission" date="2021-05" db="EMBL/GenBank/DDBJ databases">
        <title>The draft genome of Geobacter pelophilus DSM 12255.</title>
        <authorList>
            <person name="Xu Z."/>
            <person name="Masuda Y."/>
            <person name="Itoh H."/>
            <person name="Senoo K."/>
        </authorList>
    </citation>
    <scope>NUCLEOTIDE SEQUENCE [LARGE SCALE GENOMIC DNA]</scope>
    <source>
        <strain evidence="2 3">DSM 12255</strain>
    </source>
</reference>
<name>A0AAW4L1X7_9BACT</name>
<evidence type="ECO:0000313" key="2">
    <source>
        <dbReference type="EMBL" id="MBT0663537.1"/>
    </source>
</evidence>
<comment type="caution">
    <text evidence="2">The sequence shown here is derived from an EMBL/GenBank/DDBJ whole genome shotgun (WGS) entry which is preliminary data.</text>
</comment>
<dbReference type="EMBL" id="JAHCVJ010000001">
    <property type="protein sequence ID" value="MBT0663537.1"/>
    <property type="molecule type" value="Genomic_DNA"/>
</dbReference>
<accession>A0AAW4L1X7</accession>
<feature type="signal peptide" evidence="1">
    <location>
        <begin position="1"/>
        <end position="19"/>
    </location>
</feature>
<evidence type="ECO:0000313" key="3">
    <source>
        <dbReference type="Proteomes" id="UP000811899"/>
    </source>
</evidence>